<dbReference type="InterPro" id="IPR007485">
    <property type="entry name" value="LPS_assembly_LptE"/>
</dbReference>
<reference evidence="1 2" key="1">
    <citation type="submission" date="2017-01" db="EMBL/GenBank/DDBJ databases">
        <authorList>
            <person name="Mah S.A."/>
            <person name="Swanson W.J."/>
            <person name="Moy G.W."/>
            <person name="Vacquier V.D."/>
        </authorList>
    </citation>
    <scope>NUCLEOTIDE SEQUENCE [LARGE SCALE GENOMIC DNA]</scope>
    <source>
        <strain evidence="1 2">DSM 21219</strain>
    </source>
</reference>
<dbReference type="Pfam" id="PF04390">
    <property type="entry name" value="LptE"/>
    <property type="match status" value="1"/>
</dbReference>
<dbReference type="Gene3D" id="3.30.160.150">
    <property type="entry name" value="Lipoprotein like domain"/>
    <property type="match status" value="1"/>
</dbReference>
<dbReference type="GO" id="GO:0019867">
    <property type="term" value="C:outer membrane"/>
    <property type="evidence" value="ECO:0007669"/>
    <property type="project" value="InterPro"/>
</dbReference>
<name>A0A1R3WXM3_9RHOB</name>
<dbReference type="AlphaFoldDB" id="A0A1R3WXM3"/>
<accession>A0A1R3WXM3</accession>
<keyword evidence="2" id="KW-1185">Reference proteome</keyword>
<sequence>MSWFERRTVLLMPLALALAACGFTPVYGPGGSGSALRGRVAIDAPATEDGYRLVENLEDRLGRAISPEYELSLEVESREEGQAIKRSGDITRYSVVGDVDYALRRLSDNALVASGSVTNFASYSATGLERDVRDDSGQLLGQLNATTVQTLAAERDAHERLMVMLADQIMARLLATADLGQ</sequence>
<organism evidence="1 2">
    <name type="scientific">Pontibaca methylaminivorans</name>
    <dbReference type="NCBI Taxonomy" id="515897"/>
    <lineage>
        <taxon>Bacteria</taxon>
        <taxon>Pseudomonadati</taxon>
        <taxon>Pseudomonadota</taxon>
        <taxon>Alphaproteobacteria</taxon>
        <taxon>Rhodobacterales</taxon>
        <taxon>Roseobacteraceae</taxon>
        <taxon>Pontibaca</taxon>
    </lineage>
</organism>
<dbReference type="Proteomes" id="UP000192455">
    <property type="component" value="Unassembled WGS sequence"/>
</dbReference>
<evidence type="ECO:0000313" key="2">
    <source>
        <dbReference type="Proteomes" id="UP000192455"/>
    </source>
</evidence>
<evidence type="ECO:0000313" key="1">
    <source>
        <dbReference type="EMBL" id="SIT82208.1"/>
    </source>
</evidence>
<gene>
    <name evidence="1" type="ORF">SAMN05421849_1641</name>
</gene>
<dbReference type="STRING" id="515897.SAMN05421849_1641"/>
<dbReference type="PROSITE" id="PS51257">
    <property type="entry name" value="PROKAR_LIPOPROTEIN"/>
    <property type="match status" value="1"/>
</dbReference>
<dbReference type="RefSeq" id="WP_076649353.1">
    <property type="nucleotide sequence ID" value="NZ_FTPS01000001.1"/>
</dbReference>
<protein>
    <submittedName>
        <fullName evidence="1">LPS-assembly lipoprotein</fullName>
    </submittedName>
</protein>
<dbReference type="OrthoDB" id="7629596at2"/>
<dbReference type="GO" id="GO:0043165">
    <property type="term" value="P:Gram-negative-bacterium-type cell outer membrane assembly"/>
    <property type="evidence" value="ECO:0007669"/>
    <property type="project" value="InterPro"/>
</dbReference>
<keyword evidence="1" id="KW-0449">Lipoprotein</keyword>
<proteinExistence type="predicted"/>
<dbReference type="EMBL" id="FTPS01000001">
    <property type="protein sequence ID" value="SIT82208.1"/>
    <property type="molecule type" value="Genomic_DNA"/>
</dbReference>